<dbReference type="GO" id="GO:0016320">
    <property type="term" value="P:endoplasmic reticulum membrane fusion"/>
    <property type="evidence" value="ECO:0007669"/>
    <property type="project" value="TreeGrafter"/>
</dbReference>
<comment type="caution">
    <text evidence="3">The sequence shown here is derived from an EMBL/GenBank/DDBJ whole genome shotgun (WGS) entry which is preliminary data.</text>
</comment>
<dbReference type="AlphaFoldDB" id="A0AAE0KSS7"/>
<dbReference type="Pfam" id="PF20428">
    <property type="entry name" value="Sey1_3HB"/>
    <property type="match status" value="1"/>
</dbReference>
<name>A0AAE0KSS7_9CHLO</name>
<feature type="compositionally biased region" description="Basic and acidic residues" evidence="1">
    <location>
        <begin position="358"/>
        <end position="381"/>
    </location>
</feature>
<feature type="non-terminal residue" evidence="3">
    <location>
        <position position="444"/>
    </location>
</feature>
<dbReference type="EMBL" id="LGRX02018708">
    <property type="protein sequence ID" value="KAK3259471.1"/>
    <property type="molecule type" value="Genomic_DNA"/>
</dbReference>
<dbReference type="PANTHER" id="PTHR45923">
    <property type="entry name" value="PROTEIN SEY1"/>
    <property type="match status" value="1"/>
</dbReference>
<evidence type="ECO:0000313" key="4">
    <source>
        <dbReference type="Proteomes" id="UP001190700"/>
    </source>
</evidence>
<dbReference type="GO" id="GO:0005783">
    <property type="term" value="C:endoplasmic reticulum"/>
    <property type="evidence" value="ECO:0007669"/>
    <property type="project" value="TreeGrafter"/>
</dbReference>
<reference evidence="3 4" key="1">
    <citation type="journal article" date="2015" name="Genome Biol. Evol.">
        <title>Comparative Genomics of a Bacterivorous Green Alga Reveals Evolutionary Causalities and Consequences of Phago-Mixotrophic Mode of Nutrition.</title>
        <authorList>
            <person name="Burns J.A."/>
            <person name="Paasch A."/>
            <person name="Narechania A."/>
            <person name="Kim E."/>
        </authorList>
    </citation>
    <scope>NUCLEOTIDE SEQUENCE [LARGE SCALE GENOMIC DNA]</scope>
    <source>
        <strain evidence="3 4">PLY_AMNH</strain>
    </source>
</reference>
<feature type="non-terminal residue" evidence="3">
    <location>
        <position position="1"/>
    </location>
</feature>
<gene>
    <name evidence="3" type="ORF">CYMTET_31532</name>
</gene>
<evidence type="ECO:0000256" key="1">
    <source>
        <dbReference type="SAM" id="MobiDB-lite"/>
    </source>
</evidence>
<organism evidence="3 4">
    <name type="scientific">Cymbomonas tetramitiformis</name>
    <dbReference type="NCBI Taxonomy" id="36881"/>
    <lineage>
        <taxon>Eukaryota</taxon>
        <taxon>Viridiplantae</taxon>
        <taxon>Chlorophyta</taxon>
        <taxon>Pyramimonadophyceae</taxon>
        <taxon>Pyramimonadales</taxon>
        <taxon>Pyramimonadaceae</taxon>
        <taxon>Cymbomonas</taxon>
    </lineage>
</organism>
<keyword evidence="4" id="KW-1185">Reference proteome</keyword>
<dbReference type="Proteomes" id="UP001190700">
    <property type="component" value="Unassembled WGS sequence"/>
</dbReference>
<dbReference type="InterPro" id="IPR046758">
    <property type="entry name" value="Sey1/RHD3-like_3HB"/>
</dbReference>
<evidence type="ECO:0000259" key="2">
    <source>
        <dbReference type="Pfam" id="PF20428"/>
    </source>
</evidence>
<dbReference type="PANTHER" id="PTHR45923:SF2">
    <property type="entry name" value="PROTEIN SEY1"/>
    <property type="match status" value="1"/>
</dbReference>
<proteinExistence type="predicted"/>
<sequence>ALEQASSTGNLDGFGAHVHALIGRATELYDEETQFFDPAVRTTKREEMVQKVMRMWLPAFTHQMEVLREQCFATFQAALSEATSATSCNFMDAVSTAKDQSLGPFVSGSSEMLIPGSDWEDEVQRMRKELEKEIASLITQTRTKRMEAVLKASVKSLTDAVVPSVSTLMDDALPDMWPTLRNVMRTTMEGKRDSLGVALSSYSPEAGELAGMQETLVLEAREAVQARVLEASNSVVLRMRERFNQVFHKDENGLPRTWDVNVDIAGISKKGKLEAAQVLALFAVSMMDEPEDGAENATSTVCSTLAALAEPAQTQGDVSDTLWGWWPLRGCAWRAGGDTRDGTEPGDVIDTLWGWPLRDARGGPGDARDGAEPGDVSRESSGDSATLGRSLSLGSQFAMATWPGVDESVTLLSPARCRELWRSFDSEVMVYITQAVAAQVKPSL</sequence>
<evidence type="ECO:0000313" key="3">
    <source>
        <dbReference type="EMBL" id="KAK3259471.1"/>
    </source>
</evidence>
<dbReference type="GO" id="GO:0003924">
    <property type="term" value="F:GTPase activity"/>
    <property type="evidence" value="ECO:0007669"/>
    <property type="project" value="TreeGrafter"/>
</dbReference>
<feature type="region of interest" description="Disordered" evidence="1">
    <location>
        <begin position="354"/>
        <end position="385"/>
    </location>
</feature>
<protein>
    <submittedName>
        <fullName evidence="3">Cell wall protein rhd3</fullName>
    </submittedName>
</protein>
<dbReference type="InterPro" id="IPR008803">
    <property type="entry name" value="RHD3/Sey1"/>
</dbReference>
<accession>A0AAE0KSS7</accession>
<feature type="domain" description="Sey1/RHD3-like three-helix bundle" evidence="2">
    <location>
        <begin position="13"/>
        <end position="307"/>
    </location>
</feature>